<dbReference type="Ensembl" id="ENSRBIT00000052543.1">
    <property type="protein sequence ID" value="ENSRBIP00000028600.1"/>
    <property type="gene ID" value="ENSRBIG00000038188.1"/>
</dbReference>
<keyword evidence="8" id="KW-0805">Transcription regulation</keyword>
<evidence type="ECO:0000256" key="4">
    <source>
        <dbReference type="ARBA" id="ARBA00022723"/>
    </source>
</evidence>
<dbReference type="InterPro" id="IPR036051">
    <property type="entry name" value="KRAB_dom_sf"/>
</dbReference>
<feature type="domain" description="KRAB" evidence="14">
    <location>
        <begin position="8"/>
        <end position="80"/>
    </location>
</feature>
<sequence>MAVPQGLLTFRDVAIEFSQEEWKCLDPAQRTLYRDVMLENYRNLVSLAISSKCMMKMFSSTAQGNSEVIYTGALQRHASHHIGESCFQEIGKDIHDFVFQWKENETNGHEASMTEIKMLTSSTDRYDQRHAGNKPIKDQLGSSFHSHLPELHIFQPEGKIGNQVEKPINDAFSVSASQRIYCRPKTHIYKYGKNFLHSSLLTEKQEIHMREKSFQCNESGKAFNRSSLFKKHQIIHLGDKQYKCDVCGKLFNQKRYLACHRCHIGEKPYKCNECGKTFSHNSALLVHKAIHTGEKPYTCNECGKVFNQQSNLARHHRLHTGDKPYKCEECDKVFSRKSHLERHRRIHNGEKPYKCKVCNKAFRRDSHLAQHTVIHTGEKPYKCNECGKVFNRKSNLERHHRLHTGKKSYKRNCKVFRQQPNLACLHRLYTGEKPYKCEECDKAFNFKSLLEIHRRVHTGEKP</sequence>
<keyword evidence="9" id="KW-0238">DNA-binding</keyword>
<feature type="domain" description="C2H2-type" evidence="13">
    <location>
        <begin position="269"/>
        <end position="296"/>
    </location>
</feature>
<comment type="similarity">
    <text evidence="3">Belongs to the krueppel C2H2-type zinc-finger protein family.</text>
</comment>
<reference evidence="15 16" key="1">
    <citation type="submission" date="2016-06" db="EMBL/GenBank/DDBJ databases">
        <title>Genome of Rhinopithecus bieti.</title>
        <authorList>
            <person name="Wu"/>
            <person name="C.-I. and Zhang"/>
            <person name="Y."/>
        </authorList>
    </citation>
    <scope>NUCLEOTIDE SEQUENCE</scope>
</reference>
<keyword evidence="5" id="KW-0677">Repeat</keyword>
<dbReference type="FunFam" id="3.30.160.60:FF:001158">
    <property type="entry name" value="zinc finger protein 22"/>
    <property type="match status" value="1"/>
</dbReference>
<dbReference type="InterPro" id="IPR013087">
    <property type="entry name" value="Znf_C2H2_type"/>
</dbReference>
<feature type="domain" description="C2H2-type" evidence="13">
    <location>
        <begin position="242"/>
        <end position="268"/>
    </location>
</feature>
<dbReference type="Pfam" id="PF00096">
    <property type="entry name" value="zf-C2H2"/>
    <property type="match status" value="6"/>
</dbReference>
<reference evidence="15" key="2">
    <citation type="submission" date="2025-08" db="UniProtKB">
        <authorList>
            <consortium name="Ensembl"/>
        </authorList>
    </citation>
    <scope>IDENTIFICATION</scope>
</reference>
<evidence type="ECO:0000256" key="2">
    <source>
        <dbReference type="ARBA" id="ARBA00004123"/>
    </source>
</evidence>
<feature type="domain" description="C2H2-type" evidence="13">
    <location>
        <begin position="381"/>
        <end position="408"/>
    </location>
</feature>
<evidence type="ECO:0000256" key="9">
    <source>
        <dbReference type="ARBA" id="ARBA00023125"/>
    </source>
</evidence>
<keyword evidence="11" id="KW-0539">Nucleus</keyword>
<keyword evidence="16" id="KW-1185">Reference proteome</keyword>
<evidence type="ECO:0000259" key="14">
    <source>
        <dbReference type="PROSITE" id="PS50805"/>
    </source>
</evidence>
<dbReference type="InterPro" id="IPR001909">
    <property type="entry name" value="KRAB"/>
</dbReference>
<dbReference type="FunFam" id="3.30.160.60:FF:000015">
    <property type="entry name" value="Zinc finger protein 569"/>
    <property type="match status" value="1"/>
</dbReference>
<feature type="domain" description="C2H2-type" evidence="13">
    <location>
        <begin position="214"/>
        <end position="241"/>
    </location>
</feature>
<dbReference type="PANTHER" id="PTHR23226">
    <property type="entry name" value="ZINC FINGER AND SCAN DOMAIN-CONTAINING"/>
    <property type="match status" value="1"/>
</dbReference>
<reference evidence="15" key="3">
    <citation type="submission" date="2025-09" db="UniProtKB">
        <authorList>
            <consortium name="Ensembl"/>
        </authorList>
    </citation>
    <scope>IDENTIFICATION</scope>
</reference>
<feature type="domain" description="C2H2-type" evidence="13">
    <location>
        <begin position="325"/>
        <end position="352"/>
    </location>
</feature>
<name>A0A2K6LYL1_RHIBE</name>
<dbReference type="GO" id="GO:0008270">
    <property type="term" value="F:zinc ion binding"/>
    <property type="evidence" value="ECO:0007669"/>
    <property type="project" value="UniProtKB-KW"/>
</dbReference>
<evidence type="ECO:0000259" key="13">
    <source>
        <dbReference type="PROSITE" id="PS50157"/>
    </source>
</evidence>
<evidence type="ECO:0000256" key="11">
    <source>
        <dbReference type="ARBA" id="ARBA00023242"/>
    </source>
</evidence>
<proteinExistence type="inferred from homology"/>
<evidence type="ECO:0000256" key="7">
    <source>
        <dbReference type="ARBA" id="ARBA00022833"/>
    </source>
</evidence>
<dbReference type="SUPFAM" id="SSF109640">
    <property type="entry name" value="KRAB domain (Kruppel-associated box)"/>
    <property type="match status" value="1"/>
</dbReference>
<evidence type="ECO:0000256" key="12">
    <source>
        <dbReference type="PROSITE-ProRule" id="PRU00042"/>
    </source>
</evidence>
<feature type="domain" description="C2H2-type" evidence="13">
    <location>
        <begin position="353"/>
        <end position="380"/>
    </location>
</feature>
<dbReference type="FunFam" id="3.30.160.60:FF:000149">
    <property type="entry name" value="Zinc finger protein 569"/>
    <property type="match status" value="1"/>
</dbReference>
<dbReference type="FunFam" id="3.30.160.60:FF:000992">
    <property type="entry name" value="Zinc finger protein 320"/>
    <property type="match status" value="1"/>
</dbReference>
<feature type="domain" description="C2H2-type" evidence="13">
    <location>
        <begin position="435"/>
        <end position="462"/>
    </location>
</feature>
<dbReference type="PROSITE" id="PS00028">
    <property type="entry name" value="ZINC_FINGER_C2H2_1"/>
    <property type="match status" value="6"/>
</dbReference>
<dbReference type="SUPFAM" id="SSF57667">
    <property type="entry name" value="beta-beta-alpha zinc fingers"/>
    <property type="match status" value="6"/>
</dbReference>
<evidence type="ECO:0000313" key="15">
    <source>
        <dbReference type="Ensembl" id="ENSRBIP00000028600.1"/>
    </source>
</evidence>
<comment type="function">
    <text evidence="1">May be involved in transcriptional regulation.</text>
</comment>
<evidence type="ECO:0000313" key="16">
    <source>
        <dbReference type="Proteomes" id="UP000233180"/>
    </source>
</evidence>
<dbReference type="FunFam" id="3.30.160.60:FF:002289">
    <property type="entry name" value="Zinc finger protein 813"/>
    <property type="match status" value="1"/>
</dbReference>
<evidence type="ECO:0000256" key="8">
    <source>
        <dbReference type="ARBA" id="ARBA00023015"/>
    </source>
</evidence>
<accession>A0A2K6LYL1</accession>
<dbReference type="PROSITE" id="PS50805">
    <property type="entry name" value="KRAB"/>
    <property type="match status" value="1"/>
</dbReference>
<dbReference type="PROSITE" id="PS50157">
    <property type="entry name" value="ZINC_FINGER_C2H2_2"/>
    <property type="match status" value="8"/>
</dbReference>
<evidence type="ECO:0000256" key="6">
    <source>
        <dbReference type="ARBA" id="ARBA00022771"/>
    </source>
</evidence>
<dbReference type="GO" id="GO:0000978">
    <property type="term" value="F:RNA polymerase II cis-regulatory region sequence-specific DNA binding"/>
    <property type="evidence" value="ECO:0007669"/>
    <property type="project" value="TreeGrafter"/>
</dbReference>
<dbReference type="FunFam" id="3.30.160.60:FF:000034">
    <property type="entry name" value="zinc finger protein 25"/>
    <property type="match status" value="1"/>
</dbReference>
<dbReference type="Pfam" id="PF01352">
    <property type="entry name" value="KRAB"/>
    <property type="match status" value="1"/>
</dbReference>
<dbReference type="SMART" id="SM00355">
    <property type="entry name" value="ZnF_C2H2"/>
    <property type="match status" value="8"/>
</dbReference>
<dbReference type="FunFam" id="3.30.160.60:FF:001090">
    <property type="entry name" value="zinc finger protein 629 isoform X2"/>
    <property type="match status" value="1"/>
</dbReference>
<feature type="domain" description="C2H2-type" evidence="13">
    <location>
        <begin position="297"/>
        <end position="324"/>
    </location>
</feature>
<dbReference type="GO" id="GO:0005634">
    <property type="term" value="C:nucleus"/>
    <property type="evidence" value="ECO:0007669"/>
    <property type="project" value="UniProtKB-SubCell"/>
</dbReference>
<keyword evidence="4" id="KW-0479">Metal-binding</keyword>
<evidence type="ECO:0000256" key="3">
    <source>
        <dbReference type="ARBA" id="ARBA00006991"/>
    </source>
</evidence>
<evidence type="ECO:0000256" key="5">
    <source>
        <dbReference type="ARBA" id="ARBA00022737"/>
    </source>
</evidence>
<dbReference type="InterPro" id="IPR036236">
    <property type="entry name" value="Znf_C2H2_sf"/>
</dbReference>
<evidence type="ECO:0000256" key="10">
    <source>
        <dbReference type="ARBA" id="ARBA00023163"/>
    </source>
</evidence>
<evidence type="ECO:0000256" key="1">
    <source>
        <dbReference type="ARBA" id="ARBA00003767"/>
    </source>
</evidence>
<dbReference type="CDD" id="cd07765">
    <property type="entry name" value="KRAB_A-box"/>
    <property type="match status" value="1"/>
</dbReference>
<dbReference type="FunFam" id="3.30.160.60:FF:000016">
    <property type="entry name" value="zinc finger protein 37 homolog"/>
    <property type="match status" value="1"/>
</dbReference>
<gene>
    <name evidence="15" type="primary">ZNF701</name>
</gene>
<dbReference type="Gene3D" id="6.10.140.140">
    <property type="match status" value="1"/>
</dbReference>
<organism evidence="15 16">
    <name type="scientific">Rhinopithecus bieti</name>
    <name type="common">Black snub-nosed monkey</name>
    <name type="synonym">Pygathrix bieti</name>
    <dbReference type="NCBI Taxonomy" id="61621"/>
    <lineage>
        <taxon>Eukaryota</taxon>
        <taxon>Metazoa</taxon>
        <taxon>Chordata</taxon>
        <taxon>Craniata</taxon>
        <taxon>Vertebrata</taxon>
        <taxon>Euteleostomi</taxon>
        <taxon>Mammalia</taxon>
        <taxon>Eutheria</taxon>
        <taxon>Euarchontoglires</taxon>
        <taxon>Primates</taxon>
        <taxon>Haplorrhini</taxon>
        <taxon>Catarrhini</taxon>
        <taxon>Cercopithecidae</taxon>
        <taxon>Colobinae</taxon>
        <taxon>Rhinopithecus</taxon>
    </lineage>
</organism>
<keyword evidence="6 12" id="KW-0863">Zinc-finger</keyword>
<protein>
    <submittedName>
        <fullName evidence="15">Zinc finger protein 701</fullName>
    </submittedName>
</protein>
<dbReference type="Gene3D" id="3.30.160.60">
    <property type="entry name" value="Classic Zinc Finger"/>
    <property type="match status" value="8"/>
</dbReference>
<dbReference type="SMART" id="SM00349">
    <property type="entry name" value="KRAB"/>
    <property type="match status" value="1"/>
</dbReference>
<comment type="subcellular location">
    <subcellularLocation>
        <location evidence="2">Nucleus</location>
    </subcellularLocation>
</comment>
<dbReference type="GeneTree" id="ENSGT00940000154397"/>
<keyword evidence="7" id="KW-0862">Zinc</keyword>
<keyword evidence="10" id="KW-0804">Transcription</keyword>
<dbReference type="Proteomes" id="UP000233180">
    <property type="component" value="Unassembled WGS sequence"/>
</dbReference>
<dbReference type="AlphaFoldDB" id="A0A2K6LYL1"/>
<dbReference type="GO" id="GO:0000981">
    <property type="term" value="F:DNA-binding transcription factor activity, RNA polymerase II-specific"/>
    <property type="evidence" value="ECO:0007669"/>
    <property type="project" value="TreeGrafter"/>
</dbReference>
<dbReference type="PANTHER" id="PTHR23226:SF366">
    <property type="entry name" value="ZINC FINGER PROTEIN ZFP2"/>
    <property type="match status" value="1"/>
</dbReference>